<name>A0A8W8NQA5_MAGGI</name>
<organism evidence="2 3">
    <name type="scientific">Magallana gigas</name>
    <name type="common">Pacific oyster</name>
    <name type="synonym">Crassostrea gigas</name>
    <dbReference type="NCBI Taxonomy" id="29159"/>
    <lineage>
        <taxon>Eukaryota</taxon>
        <taxon>Metazoa</taxon>
        <taxon>Spiralia</taxon>
        <taxon>Lophotrochozoa</taxon>
        <taxon>Mollusca</taxon>
        <taxon>Bivalvia</taxon>
        <taxon>Autobranchia</taxon>
        <taxon>Pteriomorphia</taxon>
        <taxon>Ostreida</taxon>
        <taxon>Ostreoidea</taxon>
        <taxon>Ostreidae</taxon>
        <taxon>Magallana</taxon>
    </lineage>
</organism>
<feature type="region of interest" description="Disordered" evidence="1">
    <location>
        <begin position="221"/>
        <end position="244"/>
    </location>
</feature>
<proteinExistence type="predicted"/>
<feature type="compositionally biased region" description="Polar residues" evidence="1">
    <location>
        <begin position="231"/>
        <end position="244"/>
    </location>
</feature>
<dbReference type="AlphaFoldDB" id="A0A8W8NQA5"/>
<accession>A0A8W8NQA5</accession>
<protein>
    <submittedName>
        <fullName evidence="2">Uncharacterized protein</fullName>
    </submittedName>
</protein>
<dbReference type="Proteomes" id="UP000005408">
    <property type="component" value="Unassembled WGS sequence"/>
</dbReference>
<reference evidence="2" key="1">
    <citation type="submission" date="2022-08" db="UniProtKB">
        <authorList>
            <consortium name="EnsemblMetazoa"/>
        </authorList>
    </citation>
    <scope>IDENTIFICATION</scope>
    <source>
        <strain evidence="2">05x7-T-G4-1.051#20</strain>
    </source>
</reference>
<evidence type="ECO:0000313" key="3">
    <source>
        <dbReference type="Proteomes" id="UP000005408"/>
    </source>
</evidence>
<dbReference type="EnsemblMetazoa" id="G6266.7">
    <property type="protein sequence ID" value="G6266.7:cds"/>
    <property type="gene ID" value="G6266"/>
</dbReference>
<evidence type="ECO:0000313" key="2">
    <source>
        <dbReference type="EnsemblMetazoa" id="G6266.7:cds"/>
    </source>
</evidence>
<evidence type="ECO:0000256" key="1">
    <source>
        <dbReference type="SAM" id="MobiDB-lite"/>
    </source>
</evidence>
<sequence length="333" mass="36970">MLLFYLFVYYQNVPGIGGLSLSNQSGGSNTTPYYADVGPWSLQSTTSREQPPPLPSARPTYCVLEAGRVHRDTERDQSEPKVTKIVALRQIQEDSATTVQLRAVLINVTNTQGTITGVSQNSNEGDNPGFSDRVQKSVTPLVSLSQIQENILNILEKGDSILSNHYGPSVTTKQLNTSYVFVGSVQETSREVKLPPTPSSGLTDDTSQYSLATKDYKPRSKSIESMKSPMKETNNNVNMKNDFTTQRSPAYTSSEYSSNSGQCRNATNGECVKDCTFMCRGDYQSCETCKGYVSCEYGYLSKRICINPRLNITLFWDDKLKGCEFESSTCYYK</sequence>
<keyword evidence="3" id="KW-1185">Reference proteome</keyword>